<sequence length="81" mass="8110">MGSPRVVTNADFADSPTTGTNDEETDNDVPAGRDGIGPLSMRCGDSQSGGASSPEECPTSKLTDALKAASLEPVTALRGGA</sequence>
<evidence type="ECO:0000256" key="1">
    <source>
        <dbReference type="SAM" id="MobiDB-lite"/>
    </source>
</evidence>
<dbReference type="EMBL" id="VULO01000001">
    <property type="protein sequence ID" value="MSS83267.1"/>
    <property type="molecule type" value="Genomic_DNA"/>
</dbReference>
<gene>
    <name evidence="2" type="ORF">FYJ24_00485</name>
</gene>
<dbReference type="RefSeq" id="WP_154542570.1">
    <property type="nucleotide sequence ID" value="NZ_VULO01000001.1"/>
</dbReference>
<name>A0A6N7VNK4_9ACTO</name>
<evidence type="ECO:0000313" key="2">
    <source>
        <dbReference type="EMBL" id="MSS83267.1"/>
    </source>
</evidence>
<dbReference type="Proteomes" id="UP000470875">
    <property type="component" value="Unassembled WGS sequence"/>
</dbReference>
<keyword evidence="3" id="KW-1185">Reference proteome</keyword>
<comment type="caution">
    <text evidence="2">The sequence shown here is derived from an EMBL/GenBank/DDBJ whole genome shotgun (WGS) entry which is preliminary data.</text>
</comment>
<reference evidence="2 3" key="1">
    <citation type="submission" date="2019-08" db="EMBL/GenBank/DDBJ databases">
        <title>In-depth cultivation of the pig gut microbiome towards novel bacterial diversity and tailored functional studies.</title>
        <authorList>
            <person name="Wylensek D."/>
            <person name="Hitch T.C.A."/>
            <person name="Clavel T."/>
        </authorList>
    </citation>
    <scope>NUCLEOTIDE SEQUENCE [LARGE SCALE GENOMIC DNA]</scope>
    <source>
        <strain evidence="2 3">WB03_NA08</strain>
    </source>
</reference>
<evidence type="ECO:0000313" key="3">
    <source>
        <dbReference type="Proteomes" id="UP000470875"/>
    </source>
</evidence>
<proteinExistence type="predicted"/>
<organism evidence="2 3">
    <name type="scientific">Scrofimicrobium canadense</name>
    <dbReference type="NCBI Taxonomy" id="2652290"/>
    <lineage>
        <taxon>Bacteria</taxon>
        <taxon>Bacillati</taxon>
        <taxon>Actinomycetota</taxon>
        <taxon>Actinomycetes</taxon>
        <taxon>Actinomycetales</taxon>
        <taxon>Actinomycetaceae</taxon>
        <taxon>Scrofimicrobium</taxon>
    </lineage>
</organism>
<feature type="region of interest" description="Disordered" evidence="1">
    <location>
        <begin position="1"/>
        <end position="59"/>
    </location>
</feature>
<accession>A0A6N7VNK4</accession>
<protein>
    <submittedName>
        <fullName evidence="2">Uncharacterized protein</fullName>
    </submittedName>
</protein>
<dbReference type="AlphaFoldDB" id="A0A6N7VNK4"/>